<comment type="subcellular location">
    <subcellularLocation>
        <location evidence="10">Cellular thylakoid membrane</location>
        <topology evidence="10">Single-pass membrane protein</topology>
    </subcellularLocation>
    <subcellularLocation>
        <location evidence="1">Membrane</location>
        <topology evidence="1">Single-pass membrane protein</topology>
    </subcellularLocation>
</comment>
<keyword evidence="4 10" id="KW-0249">Electron transport</keyword>
<keyword evidence="10" id="KW-0602">Photosynthesis</keyword>
<evidence type="ECO:0000256" key="3">
    <source>
        <dbReference type="ARBA" id="ARBA00022692"/>
    </source>
</evidence>
<evidence type="ECO:0000256" key="8">
    <source>
        <dbReference type="ARBA" id="ARBA00025197"/>
    </source>
</evidence>
<evidence type="ECO:0000256" key="6">
    <source>
        <dbReference type="ARBA" id="ARBA00023078"/>
    </source>
</evidence>
<dbReference type="AlphaFoldDB" id="A0A141SCV7"/>
<evidence type="ECO:0000256" key="5">
    <source>
        <dbReference type="ARBA" id="ARBA00022989"/>
    </source>
</evidence>
<dbReference type="EMBL" id="KT266785">
    <property type="protein sequence ID" value="AMK96125.1"/>
    <property type="molecule type" value="Genomic_DNA"/>
</dbReference>
<evidence type="ECO:0000256" key="9">
    <source>
        <dbReference type="ARBA" id="ARBA00025834"/>
    </source>
</evidence>
<dbReference type="GeneID" id="27215571"/>
<keyword evidence="7 10" id="KW-0472">Membrane</keyword>
<evidence type="ECO:0000313" key="11">
    <source>
        <dbReference type="EMBL" id="AMK96125.1"/>
    </source>
</evidence>
<accession>A0A141SCV7</accession>
<gene>
    <name evidence="10 11" type="primary">petL</name>
    <name evidence="11" type="ORF">Sdur_069</name>
</gene>
<organism evidence="11">
    <name type="scientific">Sporolithon durum</name>
    <dbReference type="NCBI Taxonomy" id="48970"/>
    <lineage>
        <taxon>Eukaryota</taxon>
        <taxon>Rhodophyta</taxon>
        <taxon>Florideophyceae</taxon>
        <taxon>Corallinophycidae</taxon>
        <taxon>Sporolithales</taxon>
        <taxon>Sporolithaceae</taxon>
        <taxon>Sporolithon</taxon>
    </lineage>
</organism>
<geneLocation type="plastid" evidence="11"/>
<dbReference type="GO" id="GO:0015979">
    <property type="term" value="P:photosynthesis"/>
    <property type="evidence" value="ECO:0007669"/>
    <property type="project" value="UniProtKB-KW"/>
</dbReference>
<evidence type="ECO:0000256" key="10">
    <source>
        <dbReference type="HAMAP-Rule" id="MF_00433"/>
    </source>
</evidence>
<dbReference type="GO" id="GO:0009055">
    <property type="term" value="F:electron transfer activity"/>
    <property type="evidence" value="ECO:0007669"/>
    <property type="project" value="InterPro"/>
</dbReference>
<keyword evidence="3 10" id="KW-0812">Transmembrane</keyword>
<proteinExistence type="inferred from homology"/>
<comment type="function">
    <text evidence="8 10">Component of the cytochrome b6-f complex, which mediates electron transfer between photosystem II (PSII) and photosystem I (PSI), cyclic electron flow around PSI, and state transitions. PetL is important for photoautotrophic growth as well as for electron transfer efficiency and stability of the cytochrome b6-f complex.</text>
</comment>
<keyword evidence="11" id="KW-0934">Plastid</keyword>
<dbReference type="HAMAP" id="MF_00433">
    <property type="entry name" value="Cytb6_f_PetL"/>
    <property type="match status" value="1"/>
</dbReference>
<dbReference type="Pfam" id="PF05115">
    <property type="entry name" value="PetL"/>
    <property type="match status" value="1"/>
</dbReference>
<keyword evidence="6 10" id="KW-0793">Thylakoid</keyword>
<evidence type="ECO:0000256" key="2">
    <source>
        <dbReference type="ARBA" id="ARBA00022448"/>
    </source>
</evidence>
<evidence type="ECO:0000256" key="1">
    <source>
        <dbReference type="ARBA" id="ARBA00004167"/>
    </source>
</evidence>
<dbReference type="GO" id="GO:0042651">
    <property type="term" value="C:thylakoid membrane"/>
    <property type="evidence" value="ECO:0007669"/>
    <property type="project" value="UniProtKB-UniRule"/>
</dbReference>
<keyword evidence="5 10" id="KW-1133">Transmembrane helix</keyword>
<sequence>MFTFISYIIFISIFSGLALGLFWGLQAVKLI</sequence>
<reference evidence="11" key="1">
    <citation type="submission" date="2015-07" db="EMBL/GenBank/DDBJ databases">
        <title>Reconstructing the complex evolutionary history of mobile plasmids in red algal genomes.</title>
        <authorList>
            <person name="Lee J."/>
            <person name="Kim K.M."/>
            <person name="Yang E.C."/>
            <person name="Miller K.A."/>
            <person name="Boo S.M."/>
            <person name="Bhattacharya D."/>
            <person name="Yoon H.S."/>
        </authorList>
    </citation>
    <scope>NUCLEOTIDE SEQUENCE</scope>
</reference>
<dbReference type="InterPro" id="IPR007802">
    <property type="entry name" value="Cyt_b6/f_cplx_su6"/>
</dbReference>
<feature type="transmembrane region" description="Helical" evidence="10">
    <location>
        <begin position="6"/>
        <end position="25"/>
    </location>
</feature>
<dbReference type="GO" id="GO:0009512">
    <property type="term" value="C:cytochrome b6f complex"/>
    <property type="evidence" value="ECO:0007669"/>
    <property type="project" value="InterPro"/>
</dbReference>
<comment type="subunit">
    <text evidence="9 10">The 4 large subunits of the cytochrome b6-f complex are cytochrome b6, subunit IV (17 kDa polypeptide, PetD), cytochrome f and the Rieske protein, while the 4 small subunits are PetG, PetL, PetM and PetN. The complex functions as a dimer.</text>
</comment>
<evidence type="ECO:0000256" key="4">
    <source>
        <dbReference type="ARBA" id="ARBA00022982"/>
    </source>
</evidence>
<evidence type="ECO:0000256" key="7">
    <source>
        <dbReference type="ARBA" id="ARBA00023136"/>
    </source>
</evidence>
<keyword evidence="2 10" id="KW-0813">Transport</keyword>
<name>A0A141SCV7_9FLOR</name>
<comment type="similarity">
    <text evidence="10">Belongs to the PetL family.</text>
</comment>
<dbReference type="RefSeq" id="YP_009243883.1">
    <property type="nucleotide sequence ID" value="NC_029857.1"/>
</dbReference>
<protein>
    <recommendedName>
        <fullName evidence="10">Cytochrome b6-f complex subunit 6</fullName>
    </recommendedName>
    <alternativeName>
        <fullName evidence="10">Cytochrome b6-f complex subunit PetL</fullName>
    </alternativeName>
    <alternativeName>
        <fullName evidence="10">Cytochrome b6-f complex subunit VI</fullName>
    </alternativeName>
</protein>